<evidence type="ECO:0000256" key="8">
    <source>
        <dbReference type="ARBA" id="ARBA00023136"/>
    </source>
</evidence>
<evidence type="ECO:0000256" key="2">
    <source>
        <dbReference type="ARBA" id="ARBA00022448"/>
    </source>
</evidence>
<keyword evidence="7 10" id="KW-0175">Coiled coil</keyword>
<evidence type="ECO:0000256" key="11">
    <source>
        <dbReference type="SAM" id="MobiDB-lite"/>
    </source>
</evidence>
<evidence type="ECO:0000313" key="15">
    <source>
        <dbReference type="Proteomes" id="UP000887116"/>
    </source>
</evidence>
<comment type="similarity">
    <text evidence="9">Belongs to the SEC20 family.</text>
</comment>
<evidence type="ECO:0000313" key="14">
    <source>
        <dbReference type="EMBL" id="GFR22382.1"/>
    </source>
</evidence>
<feature type="region of interest" description="Disordered" evidence="11">
    <location>
        <begin position="103"/>
        <end position="126"/>
    </location>
</feature>
<keyword evidence="3 12" id="KW-0812">Transmembrane</keyword>
<keyword evidence="5" id="KW-0931">ER-Golgi transport</keyword>
<protein>
    <recommendedName>
        <fullName evidence="13">Sec20 C-terminal domain-containing protein</fullName>
    </recommendedName>
</protein>
<dbReference type="GO" id="GO:0005484">
    <property type="term" value="F:SNAP receptor activity"/>
    <property type="evidence" value="ECO:0007669"/>
    <property type="project" value="InterPro"/>
</dbReference>
<evidence type="ECO:0000256" key="9">
    <source>
        <dbReference type="ARBA" id="ARBA00037934"/>
    </source>
</evidence>
<evidence type="ECO:0000259" key="13">
    <source>
        <dbReference type="Pfam" id="PF03908"/>
    </source>
</evidence>
<comment type="caution">
    <text evidence="14">The sequence shown here is derived from an EMBL/GenBank/DDBJ whole genome shotgun (WGS) entry which is preliminary data.</text>
</comment>
<keyword evidence="15" id="KW-1185">Reference proteome</keyword>
<dbReference type="PANTHER" id="PTHR12825">
    <property type="entry name" value="BNIP1-RELATED"/>
    <property type="match status" value="1"/>
</dbReference>
<dbReference type="CDD" id="cd15865">
    <property type="entry name" value="SNARE_SEC20"/>
    <property type="match status" value="1"/>
</dbReference>
<keyword evidence="2" id="KW-0813">Transport</keyword>
<evidence type="ECO:0000256" key="7">
    <source>
        <dbReference type="ARBA" id="ARBA00023054"/>
    </source>
</evidence>
<evidence type="ECO:0000256" key="6">
    <source>
        <dbReference type="ARBA" id="ARBA00022989"/>
    </source>
</evidence>
<dbReference type="PANTHER" id="PTHR12825:SF0">
    <property type="entry name" value="VESICLE TRANSPORT PROTEIN SEC20"/>
    <property type="match status" value="1"/>
</dbReference>
<evidence type="ECO:0000256" key="12">
    <source>
        <dbReference type="SAM" id="Phobius"/>
    </source>
</evidence>
<reference evidence="14" key="1">
    <citation type="submission" date="2020-07" db="EMBL/GenBank/DDBJ databases">
        <title>Multicomponent nature underlies the extraordinary mechanical properties of spider dragline silk.</title>
        <authorList>
            <person name="Kono N."/>
            <person name="Nakamura H."/>
            <person name="Mori M."/>
            <person name="Yoshida Y."/>
            <person name="Ohtoshi R."/>
            <person name="Malay A.D."/>
            <person name="Moran D.A.P."/>
            <person name="Tomita M."/>
            <person name="Numata K."/>
            <person name="Arakawa K."/>
        </authorList>
    </citation>
    <scope>NUCLEOTIDE SEQUENCE</scope>
</reference>
<dbReference type="Proteomes" id="UP000887116">
    <property type="component" value="Unassembled WGS sequence"/>
</dbReference>
<feature type="coiled-coil region" evidence="10">
    <location>
        <begin position="34"/>
        <end position="61"/>
    </location>
</feature>
<gene>
    <name evidence="14" type="primary">BNIP1</name>
    <name evidence="14" type="ORF">TNCT_195541</name>
</gene>
<dbReference type="Pfam" id="PF03908">
    <property type="entry name" value="Sec20"/>
    <property type="match status" value="1"/>
</dbReference>
<evidence type="ECO:0000256" key="1">
    <source>
        <dbReference type="ARBA" id="ARBA00004163"/>
    </source>
</evidence>
<evidence type="ECO:0000256" key="4">
    <source>
        <dbReference type="ARBA" id="ARBA00022824"/>
    </source>
</evidence>
<organism evidence="14 15">
    <name type="scientific">Trichonephila clavata</name>
    <name type="common">Joro spider</name>
    <name type="synonym">Nephila clavata</name>
    <dbReference type="NCBI Taxonomy" id="2740835"/>
    <lineage>
        <taxon>Eukaryota</taxon>
        <taxon>Metazoa</taxon>
        <taxon>Ecdysozoa</taxon>
        <taxon>Arthropoda</taxon>
        <taxon>Chelicerata</taxon>
        <taxon>Arachnida</taxon>
        <taxon>Araneae</taxon>
        <taxon>Araneomorphae</taxon>
        <taxon>Entelegynae</taxon>
        <taxon>Araneoidea</taxon>
        <taxon>Nephilidae</taxon>
        <taxon>Trichonephila</taxon>
    </lineage>
</organism>
<keyword evidence="8 12" id="KW-0472">Membrane</keyword>
<proteinExistence type="inferred from homology"/>
<dbReference type="GO" id="GO:0006890">
    <property type="term" value="P:retrograde vesicle-mediated transport, Golgi to endoplasmic reticulum"/>
    <property type="evidence" value="ECO:0007669"/>
    <property type="project" value="InterPro"/>
</dbReference>
<dbReference type="InterPro" id="IPR005606">
    <property type="entry name" value="Sec20"/>
</dbReference>
<keyword evidence="6 12" id="KW-1133">Transmembrane helix</keyword>
<dbReference type="InterPro" id="IPR056173">
    <property type="entry name" value="Sec20_C"/>
</dbReference>
<evidence type="ECO:0000256" key="10">
    <source>
        <dbReference type="SAM" id="Coils"/>
    </source>
</evidence>
<dbReference type="EMBL" id="BMAO01038072">
    <property type="protein sequence ID" value="GFR22382.1"/>
    <property type="molecule type" value="Genomic_DNA"/>
</dbReference>
<name>A0A8X6HEQ0_TRICU</name>
<keyword evidence="4" id="KW-0256">Endoplasmic reticulum</keyword>
<dbReference type="GO" id="GO:0005789">
    <property type="term" value="C:endoplasmic reticulum membrane"/>
    <property type="evidence" value="ECO:0007669"/>
    <property type="project" value="UniProtKB-SubCell"/>
</dbReference>
<dbReference type="AlphaFoldDB" id="A0A8X6HEQ0"/>
<comment type="subcellular location">
    <subcellularLocation>
        <location evidence="1">Endoplasmic reticulum membrane</location>
        <topology evidence="1">Single-pass type IV membrane protein</topology>
    </subcellularLocation>
</comment>
<accession>A0A8X6HEQ0</accession>
<evidence type="ECO:0000256" key="3">
    <source>
        <dbReference type="ARBA" id="ARBA00022692"/>
    </source>
</evidence>
<feature type="transmembrane region" description="Helical" evidence="12">
    <location>
        <begin position="195"/>
        <end position="212"/>
    </location>
</feature>
<sequence>MIQQDIIKSDLHVKALVQDIRECSGPVEVLNTLNMQVSENMKSMKLAIEELETHAREQDKESDKHMLLKEVEKYQKQYAANQFALRKSNLATQALLDKQTKEELFERSTAAPRKRTRADKESLSKQSSGITDNLLAIKNMMATQVKQSEESLHTLISSSGVVTDTQEEFKTMGSVIHQSKTLLQKYGRREVTDKVLIVLAVIFFLTCVFYIVQKRLF</sequence>
<feature type="domain" description="Sec20 C-terminal" evidence="13">
    <location>
        <begin position="126"/>
        <end position="216"/>
    </location>
</feature>
<evidence type="ECO:0000256" key="5">
    <source>
        <dbReference type="ARBA" id="ARBA00022892"/>
    </source>
</evidence>
<dbReference type="OrthoDB" id="46868at2759"/>
<dbReference type="GO" id="GO:0031201">
    <property type="term" value="C:SNARE complex"/>
    <property type="evidence" value="ECO:0007669"/>
    <property type="project" value="TreeGrafter"/>
</dbReference>